<dbReference type="AlphaFoldDB" id="A0A5J4ZBK2"/>
<gene>
    <name evidence="1" type="ORF">F0562_018521</name>
</gene>
<protein>
    <submittedName>
        <fullName evidence="1">Uncharacterized protein</fullName>
    </submittedName>
</protein>
<dbReference type="NCBIfam" id="TIGR01615">
    <property type="entry name" value="A_thal_3542"/>
    <property type="match status" value="1"/>
</dbReference>
<name>A0A5J4ZBK2_9ASTE</name>
<organism evidence="1 2">
    <name type="scientific">Nyssa sinensis</name>
    <dbReference type="NCBI Taxonomy" id="561372"/>
    <lineage>
        <taxon>Eukaryota</taxon>
        <taxon>Viridiplantae</taxon>
        <taxon>Streptophyta</taxon>
        <taxon>Embryophyta</taxon>
        <taxon>Tracheophyta</taxon>
        <taxon>Spermatophyta</taxon>
        <taxon>Magnoliopsida</taxon>
        <taxon>eudicotyledons</taxon>
        <taxon>Gunneridae</taxon>
        <taxon>Pentapetalae</taxon>
        <taxon>asterids</taxon>
        <taxon>Cornales</taxon>
        <taxon>Nyssaceae</taxon>
        <taxon>Nyssa</taxon>
    </lineage>
</organism>
<dbReference type="PANTHER" id="PTHR31579:SF2">
    <property type="entry name" value="DUF506 FAMILY PROTEIN"/>
    <property type="match status" value="1"/>
</dbReference>
<dbReference type="Pfam" id="PF04720">
    <property type="entry name" value="PDDEXK_6"/>
    <property type="match status" value="1"/>
</dbReference>
<accession>A0A5J4ZBK2</accession>
<dbReference type="EMBL" id="CM018052">
    <property type="protein sequence ID" value="KAA8515249.1"/>
    <property type="molecule type" value="Genomic_DNA"/>
</dbReference>
<evidence type="ECO:0000313" key="2">
    <source>
        <dbReference type="Proteomes" id="UP000325577"/>
    </source>
</evidence>
<dbReference type="PANTHER" id="PTHR31579">
    <property type="entry name" value="OS03G0796600 PROTEIN"/>
    <property type="match status" value="1"/>
</dbReference>
<proteinExistence type="predicted"/>
<dbReference type="Proteomes" id="UP000325577">
    <property type="component" value="Linkage Group LG9"/>
</dbReference>
<dbReference type="OrthoDB" id="691424at2759"/>
<sequence>MARATARIPVSHRILTFDNCEIECSGKPAMSLSDTVFEFLDTESECSPKNIMIELEGNDGNEGAVEENGGSGNVEDNKSFWETQHQLLDATLCRTSSLESRIRNITKEAVKETQTGGNACGCRRPVPGACRNCLMRETCHRLQNASFNSAICTSKWKSSPNIPSGEHTFLDVVDKLSSKKGEEVRVIIELNFRAEFEMARASFEYKQLISKLPEVFVGKIERLHALIKILCSAAKKCMKENKMHMGPWRKYRYMQSKWQSPCERTTSMPSLSTGYPNRPPRPRASMLTVDLQENFPNLHHTAVEVV</sequence>
<reference evidence="1 2" key="1">
    <citation type="submission" date="2019-09" db="EMBL/GenBank/DDBJ databases">
        <title>A chromosome-level genome assembly of the Chinese tupelo Nyssa sinensis.</title>
        <authorList>
            <person name="Yang X."/>
            <person name="Kang M."/>
            <person name="Yang Y."/>
            <person name="Xiong H."/>
            <person name="Wang M."/>
            <person name="Zhang Z."/>
            <person name="Wang Z."/>
            <person name="Wu H."/>
            <person name="Ma T."/>
            <person name="Liu J."/>
            <person name="Xi Z."/>
        </authorList>
    </citation>
    <scope>NUCLEOTIDE SEQUENCE [LARGE SCALE GENOMIC DNA]</scope>
    <source>
        <strain evidence="1">J267</strain>
        <tissue evidence="1">Leaf</tissue>
    </source>
</reference>
<evidence type="ECO:0000313" key="1">
    <source>
        <dbReference type="EMBL" id="KAA8515249.1"/>
    </source>
</evidence>
<dbReference type="InterPro" id="IPR006502">
    <property type="entry name" value="PDDEXK-like"/>
</dbReference>
<keyword evidence="2" id="KW-1185">Reference proteome</keyword>